<dbReference type="EMBL" id="AP018203">
    <property type="protein sequence ID" value="BAY55899.1"/>
    <property type="molecule type" value="Genomic_DNA"/>
</dbReference>
<name>A0A1Z4JGM6_LEPBY</name>
<evidence type="ECO:0000313" key="1">
    <source>
        <dbReference type="EMBL" id="BAY55899.1"/>
    </source>
</evidence>
<keyword evidence="2" id="KW-1185">Reference proteome</keyword>
<proteinExistence type="predicted"/>
<reference evidence="1 2" key="1">
    <citation type="submission" date="2017-06" db="EMBL/GenBank/DDBJ databases">
        <title>Genome sequencing of cyanobaciteial culture collection at National Institute for Environmental Studies (NIES).</title>
        <authorList>
            <person name="Hirose Y."/>
            <person name="Shimura Y."/>
            <person name="Fujisawa T."/>
            <person name="Nakamura Y."/>
            <person name="Kawachi M."/>
        </authorList>
    </citation>
    <scope>NUCLEOTIDE SEQUENCE [LARGE SCALE GENOMIC DNA]</scope>
    <source>
        <strain evidence="1 2">NIES-2135</strain>
    </source>
</reference>
<dbReference type="Proteomes" id="UP000217895">
    <property type="component" value="Chromosome"/>
</dbReference>
<dbReference type="AlphaFoldDB" id="A0A1Z4JGM6"/>
<evidence type="ECO:0000313" key="2">
    <source>
        <dbReference type="Proteomes" id="UP000217895"/>
    </source>
</evidence>
<organism evidence="1 2">
    <name type="scientific">Leptolyngbya boryana NIES-2135</name>
    <dbReference type="NCBI Taxonomy" id="1973484"/>
    <lineage>
        <taxon>Bacteria</taxon>
        <taxon>Bacillati</taxon>
        <taxon>Cyanobacteriota</taxon>
        <taxon>Cyanophyceae</taxon>
        <taxon>Leptolyngbyales</taxon>
        <taxon>Leptolyngbyaceae</taxon>
        <taxon>Leptolyngbya group</taxon>
        <taxon>Leptolyngbya</taxon>
    </lineage>
</organism>
<sequence>MMTGKTATIIRVGKPLSQSLVGQRVEIVRLLLDKFPVVRTTDGQEFTLEASNLEIHPYCPPAFRVWLEARMRHFERMIPKLAKNPNHYRLVQGLQAEYEQVLAMLGINDEEVEF</sequence>
<protein>
    <submittedName>
        <fullName evidence="1">Uncharacterized protein</fullName>
    </submittedName>
</protein>
<accession>A0A1Z4JGM6</accession>
<gene>
    <name evidence="1" type="ORF">NIES2135_27240</name>
</gene>